<accession>A0A9N8HRJ1</accession>
<dbReference type="Proteomes" id="UP001153069">
    <property type="component" value="Unassembled WGS sequence"/>
</dbReference>
<dbReference type="AlphaFoldDB" id="A0A9N8HRJ1"/>
<evidence type="ECO:0000256" key="1">
    <source>
        <dbReference type="SAM" id="MobiDB-lite"/>
    </source>
</evidence>
<proteinExistence type="predicted"/>
<name>A0A9N8HRJ1_9STRA</name>
<comment type="caution">
    <text evidence="2">The sequence shown here is derived from an EMBL/GenBank/DDBJ whole genome shotgun (WGS) entry which is preliminary data.</text>
</comment>
<keyword evidence="3" id="KW-1185">Reference proteome</keyword>
<evidence type="ECO:0000313" key="2">
    <source>
        <dbReference type="EMBL" id="CAB9522657.1"/>
    </source>
</evidence>
<evidence type="ECO:0000313" key="3">
    <source>
        <dbReference type="Proteomes" id="UP001153069"/>
    </source>
</evidence>
<feature type="compositionally biased region" description="Polar residues" evidence="1">
    <location>
        <begin position="59"/>
        <end position="78"/>
    </location>
</feature>
<feature type="region of interest" description="Disordered" evidence="1">
    <location>
        <begin position="1"/>
        <end position="103"/>
    </location>
</feature>
<protein>
    <submittedName>
        <fullName evidence="2">Uncharacterized protein</fullName>
    </submittedName>
</protein>
<gene>
    <name evidence="2" type="ORF">SEMRO_1327_G263120.1</name>
</gene>
<organism evidence="2 3">
    <name type="scientific">Seminavis robusta</name>
    <dbReference type="NCBI Taxonomy" id="568900"/>
    <lineage>
        <taxon>Eukaryota</taxon>
        <taxon>Sar</taxon>
        <taxon>Stramenopiles</taxon>
        <taxon>Ochrophyta</taxon>
        <taxon>Bacillariophyta</taxon>
        <taxon>Bacillariophyceae</taxon>
        <taxon>Bacillariophycidae</taxon>
        <taxon>Naviculales</taxon>
        <taxon>Naviculaceae</taxon>
        <taxon>Seminavis</taxon>
    </lineage>
</organism>
<feature type="compositionally biased region" description="Basic and acidic residues" evidence="1">
    <location>
        <begin position="1"/>
        <end position="36"/>
    </location>
</feature>
<sequence length="130" mass="13977">MNKDSSEHDSDGDESQRQTETSASKEEGTTDAKPPSEEVQEEETPGSQNPENALEEENQASSQNLIGVDTNNLECSTGATETNAENNTTRDTRINPTTTNNGGIQDHSILDVAVGGIEQTSEPPILIFAW</sequence>
<reference evidence="2" key="1">
    <citation type="submission" date="2020-06" db="EMBL/GenBank/DDBJ databases">
        <authorList>
            <consortium name="Plant Systems Biology data submission"/>
        </authorList>
    </citation>
    <scope>NUCLEOTIDE SEQUENCE</scope>
    <source>
        <strain evidence="2">D6</strain>
    </source>
</reference>
<dbReference type="EMBL" id="CAICTM010001325">
    <property type="protein sequence ID" value="CAB9522657.1"/>
    <property type="molecule type" value="Genomic_DNA"/>
</dbReference>